<protein>
    <submittedName>
        <fullName evidence="3">Uncharacterized protein</fullName>
    </submittedName>
</protein>
<dbReference type="AlphaFoldDB" id="A0AAF5Q740"/>
<feature type="compositionally biased region" description="Polar residues" evidence="1">
    <location>
        <begin position="37"/>
        <end position="48"/>
    </location>
</feature>
<name>A0AAF5Q740_WUCBA</name>
<sequence>MKIPETEQNTEEFQELIAMRTRSNTKRQSRSKEVIMSDQTTTSAPSSETCRDLYDQKQINGSKLMMMETQRGDDSDPENTKFQYLFDSLQQEFQQQLKLVEQRTCENRNNLLLLIEWLSLIINRMVIAG</sequence>
<reference evidence="3" key="3">
    <citation type="submission" date="2024-02" db="UniProtKB">
        <authorList>
            <consortium name="WormBaseParasite"/>
        </authorList>
    </citation>
    <scope>IDENTIFICATION</scope>
    <source>
        <strain evidence="3">pt0022</strain>
    </source>
</reference>
<evidence type="ECO:0000313" key="2">
    <source>
        <dbReference type="Proteomes" id="UP000093561"/>
    </source>
</evidence>
<evidence type="ECO:0000256" key="1">
    <source>
        <dbReference type="SAM" id="MobiDB-lite"/>
    </source>
</evidence>
<evidence type="ECO:0000313" key="3">
    <source>
        <dbReference type="WBParaSite" id="mrna-Wban_10792"/>
    </source>
</evidence>
<dbReference type="WBParaSite" id="mrna-Wban_10792">
    <property type="protein sequence ID" value="mrna-Wban_10792"/>
    <property type="gene ID" value="Wban_10792"/>
</dbReference>
<organism evidence="2 3">
    <name type="scientific">Wuchereria bancrofti</name>
    <dbReference type="NCBI Taxonomy" id="6293"/>
    <lineage>
        <taxon>Eukaryota</taxon>
        <taxon>Metazoa</taxon>
        <taxon>Ecdysozoa</taxon>
        <taxon>Nematoda</taxon>
        <taxon>Chromadorea</taxon>
        <taxon>Rhabditida</taxon>
        <taxon>Spirurina</taxon>
        <taxon>Spiruromorpha</taxon>
        <taxon>Filarioidea</taxon>
        <taxon>Onchocercidae</taxon>
        <taxon>Wuchereria</taxon>
    </lineage>
</organism>
<reference evidence="2" key="2">
    <citation type="journal article" date="2016" name="Mol. Ecol.">
        <title>Population genomics of the filarial nematode parasite Wuchereria bancrofti from mosquitoes.</title>
        <authorList>
            <person name="Small S.T."/>
            <person name="Reimer L.J."/>
            <person name="Tisch D.J."/>
            <person name="King C.L."/>
            <person name="Christensen B.M."/>
            <person name="Siba P.M."/>
            <person name="Kazura J.W."/>
            <person name="Serre D."/>
            <person name="Zimmerman P.A."/>
        </authorList>
    </citation>
    <scope>NUCLEOTIDE SEQUENCE</scope>
    <source>
        <strain evidence="2">pt0022</strain>
    </source>
</reference>
<reference evidence="2" key="1">
    <citation type="submission" date="2015-03" db="EMBL/GenBank/DDBJ databases">
        <title>Wuchereria bancrofti Genome Sequencing Papua New Guinea Strain.</title>
        <authorList>
            <person name="Small S.T."/>
            <person name="Serre D."/>
            <person name="Zimmerman P.A."/>
        </authorList>
    </citation>
    <scope>NUCLEOTIDE SEQUENCE [LARGE SCALE GENOMIC DNA]</scope>
    <source>
        <strain evidence="2">pt0022</strain>
    </source>
</reference>
<proteinExistence type="predicted"/>
<dbReference type="Proteomes" id="UP000093561">
    <property type="component" value="Unassembled WGS sequence"/>
</dbReference>
<accession>A0AAF5Q740</accession>
<feature type="region of interest" description="Disordered" evidence="1">
    <location>
        <begin position="19"/>
        <end position="51"/>
    </location>
</feature>